<dbReference type="AlphaFoldDB" id="A0A261Y0E0"/>
<organism evidence="2 3">
    <name type="scientific">Bifiguratus adelaidae</name>
    <dbReference type="NCBI Taxonomy" id="1938954"/>
    <lineage>
        <taxon>Eukaryota</taxon>
        <taxon>Fungi</taxon>
        <taxon>Fungi incertae sedis</taxon>
        <taxon>Mucoromycota</taxon>
        <taxon>Mucoromycotina</taxon>
        <taxon>Endogonomycetes</taxon>
        <taxon>Endogonales</taxon>
        <taxon>Endogonales incertae sedis</taxon>
        <taxon>Bifiguratus</taxon>
    </lineage>
</organism>
<keyword evidence="3" id="KW-1185">Reference proteome</keyword>
<feature type="compositionally biased region" description="Basic and acidic residues" evidence="1">
    <location>
        <begin position="93"/>
        <end position="104"/>
    </location>
</feature>
<gene>
    <name evidence="2" type="ORF">BZG36_03254</name>
</gene>
<reference evidence="2 3" key="1">
    <citation type="journal article" date="2017" name="Mycologia">
        <title>Bifiguratus adelaidae, gen. et sp. nov., a new member of Mucoromycotina in endophytic and soil-dwelling habitats.</title>
        <authorList>
            <person name="Torres-Cruz T.J."/>
            <person name="Billingsley Tobias T.L."/>
            <person name="Almatruk M."/>
            <person name="Hesse C."/>
            <person name="Kuske C.R."/>
            <person name="Desiro A."/>
            <person name="Benucci G.M."/>
            <person name="Bonito G."/>
            <person name="Stajich J.E."/>
            <person name="Dunlap C."/>
            <person name="Arnold A.E."/>
            <person name="Porras-Alfaro A."/>
        </authorList>
    </citation>
    <scope>NUCLEOTIDE SEQUENCE [LARGE SCALE GENOMIC DNA]</scope>
    <source>
        <strain evidence="2 3">AZ0501</strain>
    </source>
</reference>
<protein>
    <submittedName>
        <fullName evidence="2">Uncharacterized protein</fullName>
    </submittedName>
</protein>
<feature type="region of interest" description="Disordered" evidence="1">
    <location>
        <begin position="93"/>
        <end position="113"/>
    </location>
</feature>
<evidence type="ECO:0000313" key="2">
    <source>
        <dbReference type="EMBL" id="OZJ03974.1"/>
    </source>
</evidence>
<evidence type="ECO:0000313" key="3">
    <source>
        <dbReference type="Proteomes" id="UP000242875"/>
    </source>
</evidence>
<evidence type="ECO:0000256" key="1">
    <source>
        <dbReference type="SAM" id="MobiDB-lite"/>
    </source>
</evidence>
<proteinExistence type="predicted"/>
<accession>A0A261Y0E0</accession>
<comment type="caution">
    <text evidence="2">The sequence shown here is derived from an EMBL/GenBank/DDBJ whole genome shotgun (WGS) entry which is preliminary data.</text>
</comment>
<name>A0A261Y0E0_9FUNG</name>
<dbReference type="Proteomes" id="UP000242875">
    <property type="component" value="Unassembled WGS sequence"/>
</dbReference>
<sequence>MSADELSSVWVEEVSESEVSDEAHEVEVVPPMTPLTDVLSSDEESAFTSVITTVQVQMLESDGLTQFEYSSTTEAIIEEVNDSEAALYVNEGRKKERKTTKDNVESGEENVSM</sequence>
<dbReference type="EMBL" id="MVBO01000060">
    <property type="protein sequence ID" value="OZJ03974.1"/>
    <property type="molecule type" value="Genomic_DNA"/>
</dbReference>